<dbReference type="AlphaFoldDB" id="A0A3N9UES1"/>
<gene>
    <name evidence="3" type="ORF">EBB45_09035</name>
</gene>
<name>A0A3N9UES1_9BACI</name>
<evidence type="ECO:0000256" key="2">
    <source>
        <dbReference type="ARBA" id="ARBA00022801"/>
    </source>
</evidence>
<keyword evidence="4" id="KW-1185">Reference proteome</keyword>
<dbReference type="EMBL" id="RRCT01000007">
    <property type="protein sequence ID" value="RQW74739.1"/>
    <property type="molecule type" value="Genomic_DNA"/>
</dbReference>
<sequence>MEHVKKYTIVESDIDELGHMNYLKYVKHFEKARFEWMKEIGLSTETLLGAKLGTVLLKFDTEYRKEVRLGDTVEIRTKLKKVGNKSFTLEQLMYHGELLSSTTNVILTIMDLQTRKAIPVPDEIAKLKTNIN</sequence>
<evidence type="ECO:0000256" key="1">
    <source>
        <dbReference type="ARBA" id="ARBA00005953"/>
    </source>
</evidence>
<dbReference type="PANTHER" id="PTHR31793:SF27">
    <property type="entry name" value="NOVEL THIOESTERASE SUPERFAMILY DOMAIN AND SAPOSIN A-TYPE DOMAIN CONTAINING PROTEIN (0610012H03RIK)"/>
    <property type="match status" value="1"/>
</dbReference>
<organism evidence="3 4">
    <name type="scientific">Lysinibacillus composti</name>
    <dbReference type="NCBI Taxonomy" id="720633"/>
    <lineage>
        <taxon>Bacteria</taxon>
        <taxon>Bacillati</taxon>
        <taxon>Bacillota</taxon>
        <taxon>Bacilli</taxon>
        <taxon>Bacillales</taxon>
        <taxon>Bacillaceae</taxon>
        <taxon>Lysinibacillus</taxon>
    </lineage>
</organism>
<proteinExistence type="inferred from homology"/>
<dbReference type="PANTHER" id="PTHR31793">
    <property type="entry name" value="4-HYDROXYBENZOYL-COA THIOESTERASE FAMILY MEMBER"/>
    <property type="match status" value="1"/>
</dbReference>
<protein>
    <submittedName>
        <fullName evidence="3">Acyl-CoA thioesterase</fullName>
    </submittedName>
</protein>
<dbReference type="InterPro" id="IPR050563">
    <property type="entry name" value="4-hydroxybenzoyl-CoA_TE"/>
</dbReference>
<dbReference type="OrthoDB" id="9801517at2"/>
<dbReference type="SUPFAM" id="SSF54637">
    <property type="entry name" value="Thioesterase/thiol ester dehydrase-isomerase"/>
    <property type="match status" value="1"/>
</dbReference>
<dbReference type="CDD" id="cd00586">
    <property type="entry name" value="4HBT"/>
    <property type="match status" value="1"/>
</dbReference>
<dbReference type="GO" id="GO:0047617">
    <property type="term" value="F:fatty acyl-CoA hydrolase activity"/>
    <property type="evidence" value="ECO:0007669"/>
    <property type="project" value="TreeGrafter"/>
</dbReference>
<dbReference type="RefSeq" id="WP_124764163.1">
    <property type="nucleotide sequence ID" value="NZ_JAFBDY010000006.1"/>
</dbReference>
<keyword evidence="2" id="KW-0378">Hydrolase</keyword>
<comment type="similarity">
    <text evidence="1">Belongs to the 4-hydroxybenzoyl-CoA thioesterase family.</text>
</comment>
<dbReference type="InterPro" id="IPR029069">
    <property type="entry name" value="HotDog_dom_sf"/>
</dbReference>
<evidence type="ECO:0000313" key="4">
    <source>
        <dbReference type="Proteomes" id="UP000274033"/>
    </source>
</evidence>
<dbReference type="Proteomes" id="UP000274033">
    <property type="component" value="Unassembled WGS sequence"/>
</dbReference>
<evidence type="ECO:0000313" key="3">
    <source>
        <dbReference type="EMBL" id="RQW74739.1"/>
    </source>
</evidence>
<dbReference type="Gene3D" id="3.10.129.10">
    <property type="entry name" value="Hotdog Thioesterase"/>
    <property type="match status" value="1"/>
</dbReference>
<reference evidence="3 4" key="1">
    <citation type="journal article" date="2013" name="J. Microbiol.">
        <title>Lysinibacillus chungkukjangi sp. nov., isolated from Chungkukjang, Korean fermented soybean food.</title>
        <authorList>
            <person name="Kim S.J."/>
            <person name="Jang Y.H."/>
            <person name="Hamada M."/>
            <person name="Ahn J.H."/>
            <person name="Weon H.Y."/>
            <person name="Suzuki K."/>
            <person name="Whang K.S."/>
            <person name="Kwon S.W."/>
        </authorList>
    </citation>
    <scope>NUCLEOTIDE SEQUENCE [LARGE SCALE GENOMIC DNA]</scope>
    <source>
        <strain evidence="3 4">MCCC 1A12701</strain>
    </source>
</reference>
<accession>A0A3N9UES1</accession>
<dbReference type="Pfam" id="PF13279">
    <property type="entry name" value="4HBT_2"/>
    <property type="match status" value="1"/>
</dbReference>
<comment type="caution">
    <text evidence="3">The sequence shown here is derived from an EMBL/GenBank/DDBJ whole genome shotgun (WGS) entry which is preliminary data.</text>
</comment>